<evidence type="ECO:0000313" key="12">
    <source>
        <dbReference type="EMBL" id="BBP42466.1"/>
    </source>
</evidence>
<dbReference type="PANTHER" id="PTHR33162:SF1">
    <property type="entry name" value="SEC-INDEPENDENT PROTEIN TRANSLOCASE PROTEIN TATA, CHLOROPLASTIC"/>
    <property type="match status" value="1"/>
</dbReference>
<dbReference type="GO" id="GO:0033281">
    <property type="term" value="C:TAT protein transport complex"/>
    <property type="evidence" value="ECO:0007669"/>
    <property type="project" value="UniProtKB-UniRule"/>
</dbReference>
<dbReference type="HAMAP" id="MF_00237">
    <property type="entry name" value="TatB"/>
    <property type="match status" value="1"/>
</dbReference>
<dbReference type="PRINTS" id="PR01506">
    <property type="entry name" value="TATBPROTEIN"/>
</dbReference>
<dbReference type="GO" id="GO:0043953">
    <property type="term" value="P:protein transport by the Tat complex"/>
    <property type="evidence" value="ECO:0007669"/>
    <property type="project" value="UniProtKB-UniRule"/>
</dbReference>
<evidence type="ECO:0000256" key="3">
    <source>
        <dbReference type="ARBA" id="ARBA00022475"/>
    </source>
</evidence>
<comment type="subcellular location">
    <subcellularLocation>
        <location evidence="9">Cell membrane</location>
        <topology evidence="9">Single-pass membrane protein</topology>
    </subcellularLocation>
    <subcellularLocation>
        <location evidence="1">Membrane</location>
        <topology evidence="1">Single-pass membrane protein</topology>
    </subcellularLocation>
</comment>
<dbReference type="Gene3D" id="1.20.5.3310">
    <property type="match status" value="1"/>
</dbReference>
<name>A0A6F8PK60_9GAMM</name>
<keyword evidence="4 9" id="KW-0812">Transmembrane</keyword>
<evidence type="ECO:0000256" key="4">
    <source>
        <dbReference type="ARBA" id="ARBA00022692"/>
    </source>
</evidence>
<evidence type="ECO:0000256" key="11">
    <source>
        <dbReference type="SAM" id="Phobius"/>
    </source>
</evidence>
<organism evidence="12 13">
    <name type="scientific">Thiosulfativibrio zosterae</name>
    <dbReference type="NCBI Taxonomy" id="2675053"/>
    <lineage>
        <taxon>Bacteria</taxon>
        <taxon>Pseudomonadati</taxon>
        <taxon>Pseudomonadota</taxon>
        <taxon>Gammaproteobacteria</taxon>
        <taxon>Thiotrichales</taxon>
        <taxon>Piscirickettsiaceae</taxon>
        <taxon>Thiosulfativibrio</taxon>
    </lineage>
</organism>
<evidence type="ECO:0000256" key="10">
    <source>
        <dbReference type="SAM" id="MobiDB-lite"/>
    </source>
</evidence>
<dbReference type="Pfam" id="PF02416">
    <property type="entry name" value="TatA_B_E"/>
    <property type="match status" value="1"/>
</dbReference>
<gene>
    <name evidence="9 12" type="primary">tatB</name>
    <name evidence="12" type="ORF">THMIRHAT_02120</name>
</gene>
<reference evidence="13" key="1">
    <citation type="submission" date="2019-11" db="EMBL/GenBank/DDBJ databases">
        <title>Isolation and characterization of two novel species in the genus Thiomicrorhabdus.</title>
        <authorList>
            <person name="Mochizuki J."/>
            <person name="Kojima H."/>
            <person name="Fukui M."/>
        </authorList>
    </citation>
    <scope>NUCLEOTIDE SEQUENCE [LARGE SCALE GENOMIC DNA]</scope>
    <source>
        <strain evidence="13">AkT22</strain>
    </source>
</reference>
<proteinExistence type="inferred from homology"/>
<accession>A0A6F8PK60</accession>
<evidence type="ECO:0000256" key="8">
    <source>
        <dbReference type="ARBA" id="ARBA00023136"/>
    </source>
</evidence>
<keyword evidence="3 9" id="KW-1003">Cell membrane</keyword>
<dbReference type="Proteomes" id="UP000501466">
    <property type="component" value="Chromosome"/>
</dbReference>
<dbReference type="KEGG" id="tzo:THMIRHAT_02120"/>
<comment type="subunit">
    <text evidence="9">The Tat system comprises two distinct complexes: a TatABC complex, containing multiple copies of TatA, TatB and TatC subunits, and a separate TatA complex, containing only TatA subunits. Substrates initially bind to the TatABC complex, which probably triggers association of the separate TatA complex to form the active translocon.</text>
</comment>
<evidence type="ECO:0000256" key="5">
    <source>
        <dbReference type="ARBA" id="ARBA00022927"/>
    </source>
</evidence>
<keyword evidence="8 9" id="KW-0472">Membrane</keyword>
<keyword evidence="13" id="KW-1185">Reference proteome</keyword>
<dbReference type="InterPro" id="IPR003369">
    <property type="entry name" value="TatA/B/E"/>
</dbReference>
<evidence type="ECO:0000256" key="7">
    <source>
        <dbReference type="ARBA" id="ARBA00023010"/>
    </source>
</evidence>
<dbReference type="InterPro" id="IPR018448">
    <property type="entry name" value="TatB"/>
</dbReference>
<dbReference type="RefSeq" id="WP_173289919.1">
    <property type="nucleotide sequence ID" value="NZ_AP021888.1"/>
</dbReference>
<dbReference type="GO" id="GO:0008320">
    <property type="term" value="F:protein transmembrane transporter activity"/>
    <property type="evidence" value="ECO:0007669"/>
    <property type="project" value="UniProtKB-UniRule"/>
</dbReference>
<comment type="similarity">
    <text evidence="9">Belongs to the TatB family.</text>
</comment>
<evidence type="ECO:0000256" key="6">
    <source>
        <dbReference type="ARBA" id="ARBA00022989"/>
    </source>
</evidence>
<dbReference type="PANTHER" id="PTHR33162">
    <property type="entry name" value="SEC-INDEPENDENT PROTEIN TRANSLOCASE PROTEIN TATA, CHLOROPLASTIC"/>
    <property type="match status" value="1"/>
</dbReference>
<dbReference type="NCBIfam" id="TIGR01410">
    <property type="entry name" value="tatB"/>
    <property type="match status" value="1"/>
</dbReference>
<keyword evidence="5 9" id="KW-0653">Protein transport</keyword>
<feature type="transmembrane region" description="Helical" evidence="11">
    <location>
        <begin position="6"/>
        <end position="22"/>
    </location>
</feature>
<evidence type="ECO:0000256" key="9">
    <source>
        <dbReference type="HAMAP-Rule" id="MF_00237"/>
    </source>
</evidence>
<dbReference type="AlphaFoldDB" id="A0A6F8PK60"/>
<dbReference type="EMBL" id="AP021888">
    <property type="protein sequence ID" value="BBP42466.1"/>
    <property type="molecule type" value="Genomic_DNA"/>
</dbReference>
<evidence type="ECO:0000313" key="13">
    <source>
        <dbReference type="Proteomes" id="UP000501466"/>
    </source>
</evidence>
<evidence type="ECO:0000256" key="1">
    <source>
        <dbReference type="ARBA" id="ARBA00004167"/>
    </source>
</evidence>
<protein>
    <recommendedName>
        <fullName evidence="9">Sec-independent protein translocase protein TatB</fullName>
    </recommendedName>
</protein>
<evidence type="ECO:0000256" key="2">
    <source>
        <dbReference type="ARBA" id="ARBA00022448"/>
    </source>
</evidence>
<feature type="region of interest" description="Disordered" evidence="10">
    <location>
        <begin position="94"/>
        <end position="170"/>
    </location>
</feature>
<keyword evidence="7 9" id="KW-0811">Translocation</keyword>
<feature type="compositionally biased region" description="Low complexity" evidence="10">
    <location>
        <begin position="98"/>
        <end position="110"/>
    </location>
</feature>
<keyword evidence="6 9" id="KW-1133">Transmembrane helix</keyword>
<comment type="function">
    <text evidence="9">Part of the twin-arginine translocation (Tat) system that transports large folded proteins containing a characteristic twin-arginine motif in their signal peptide across membranes. Together with TatC, TatB is part of a receptor directly interacting with Tat signal peptides. TatB may form an oligomeric binding site that transiently accommodates folded Tat precursor proteins before their translocation.</text>
</comment>
<sequence>MFDIGLMEILLVLIIALLVIGPERMPEVARKIGQFVGKTKRFINTMKEDSELSNTVREIQASINLEEERKQLHEISQDLNNDFSSMTQEIDMNEFQRPTFGGPAPAPTTGSQFNKAPSQPLPPQAPATATPEPVIEKPVEQQTAPKVAVASTQPADQAPPTPAENNTVKS</sequence>
<keyword evidence="2 9" id="KW-0813">Transport</keyword>